<gene>
    <name evidence="1" type="ORF">A5888_001704</name>
    <name evidence="2" type="ORF">A5888_002941</name>
</gene>
<evidence type="ECO:0000313" key="2">
    <source>
        <dbReference type="EMBL" id="WYJ91173.1"/>
    </source>
</evidence>
<reference evidence="1" key="1">
    <citation type="submission" date="2017-05" db="EMBL/GenBank/DDBJ databases">
        <title>The Genome Sequence of Enterococcus sp. 9E7_DIV0242.</title>
        <authorList>
            <consortium name="The Broad Institute Genomics Platform"/>
            <consortium name="The Broad Institute Genomic Center for Infectious Diseases"/>
            <person name="Earl A."/>
            <person name="Manson A."/>
            <person name="Schwartman J."/>
            <person name="Gilmore M."/>
            <person name="Abouelleil A."/>
            <person name="Cao P."/>
            <person name="Chapman S."/>
            <person name="Cusick C."/>
            <person name="Shea T."/>
            <person name="Young S."/>
            <person name="Neafsey D."/>
            <person name="Nusbaum C."/>
            <person name="Birren B."/>
        </authorList>
    </citation>
    <scope>NUCLEOTIDE SEQUENCE [LARGE SCALE GENOMIC DNA]</scope>
    <source>
        <strain evidence="1">9E7_DIV0242</strain>
    </source>
</reference>
<evidence type="ECO:0000313" key="1">
    <source>
        <dbReference type="EMBL" id="OTP17566.1"/>
    </source>
</evidence>
<organism evidence="1">
    <name type="scientific">Candidatus Enterococcus clewellii</name>
    <dbReference type="NCBI Taxonomy" id="1834193"/>
    <lineage>
        <taxon>Bacteria</taxon>
        <taxon>Bacillati</taxon>
        <taxon>Bacillota</taxon>
        <taxon>Bacilli</taxon>
        <taxon>Lactobacillales</taxon>
        <taxon>Enterococcaceae</taxon>
        <taxon>Enterococcus</taxon>
    </lineage>
</organism>
<dbReference type="RefSeq" id="WP_086348765.1">
    <property type="nucleotide sequence ID" value="NZ_CP147247.1"/>
</dbReference>
<sequence>MDEIKVAGVTYQIKEVPVVEIERDKNFLGFCDHDNTEIHVLDELSDQRKDDVLFHELTHAIFFEAGYDDQDEDMINRVGKVFHQVIKDNFHRKGIA</sequence>
<reference evidence="2" key="2">
    <citation type="submission" date="2017-05" db="EMBL/GenBank/DDBJ databases">
        <authorList>
            <consortium name="The Broad Institute Genomics Platform"/>
            <consortium name="The Broad Institute Genomic Center for Infectious Diseases"/>
            <person name="Earl A."/>
            <person name="Manson A."/>
            <person name="Schwartman J."/>
            <person name="Gilmore M."/>
            <person name="Abouelleil A."/>
            <person name="Cao P."/>
            <person name="Chapman S."/>
            <person name="Cusick C."/>
            <person name="Shea T."/>
            <person name="Young S."/>
            <person name="Neafsey D."/>
            <person name="Nusbaum C."/>
            <person name="Birren B."/>
        </authorList>
    </citation>
    <scope>NUCLEOTIDE SEQUENCE</scope>
    <source>
        <strain evidence="2">9E7_DIV0242</strain>
    </source>
</reference>
<dbReference type="EMBL" id="CP147247">
    <property type="protein sequence ID" value="WYJ91173.1"/>
    <property type="molecule type" value="Genomic_DNA"/>
</dbReference>
<evidence type="ECO:0000313" key="3">
    <source>
        <dbReference type="Proteomes" id="UP000195141"/>
    </source>
</evidence>
<dbReference type="OrthoDB" id="2140771at2"/>
<protein>
    <recommendedName>
        <fullName evidence="4">IrrE N-terminal-like domain-containing protein</fullName>
    </recommendedName>
</protein>
<proteinExistence type="predicted"/>
<keyword evidence="3" id="KW-1185">Reference proteome</keyword>
<evidence type="ECO:0008006" key="4">
    <source>
        <dbReference type="Google" id="ProtNLM"/>
    </source>
</evidence>
<reference evidence="2" key="3">
    <citation type="submission" date="2024-03" db="EMBL/GenBank/DDBJ databases">
        <title>The Genome Sequence of Enterococcus sp. DIV0242b.</title>
        <authorList>
            <consortium name="The Broad Institute Genomics Platform"/>
            <consortium name="The Broad Institute Microbial Omics Core"/>
            <consortium name="The Broad Institute Genomic Center for Infectious Diseases"/>
            <person name="Earl A."/>
            <person name="Manson A."/>
            <person name="Gilmore M."/>
            <person name="Schwartman J."/>
            <person name="Shea T."/>
            <person name="Abouelleil A."/>
            <person name="Cao P."/>
            <person name="Chapman S."/>
            <person name="Cusick C."/>
            <person name="Young S."/>
            <person name="Neafsey D."/>
            <person name="Nusbaum C."/>
            <person name="Birren B."/>
        </authorList>
    </citation>
    <scope>NUCLEOTIDE SEQUENCE</scope>
    <source>
        <strain evidence="2">9E7_DIV0242</strain>
    </source>
</reference>
<dbReference type="AlphaFoldDB" id="A0A242K9D1"/>
<accession>A0A242K9D1</accession>
<dbReference type="Proteomes" id="UP000195141">
    <property type="component" value="Chromosome"/>
</dbReference>
<dbReference type="EMBL" id="NGMM01000002">
    <property type="protein sequence ID" value="OTP17566.1"/>
    <property type="molecule type" value="Genomic_DNA"/>
</dbReference>
<name>A0A242K9D1_9ENTE</name>